<dbReference type="PANTHER" id="PTHR13800:SF10">
    <property type="entry name" value="GTL-1"/>
    <property type="match status" value="1"/>
</dbReference>
<dbReference type="InterPro" id="IPR050927">
    <property type="entry name" value="TRPM"/>
</dbReference>
<dbReference type="OrthoDB" id="301415at2759"/>
<feature type="region of interest" description="Disordered" evidence="8">
    <location>
        <begin position="1552"/>
        <end position="1591"/>
    </location>
</feature>
<feature type="transmembrane region" description="Helical" evidence="9">
    <location>
        <begin position="1200"/>
        <end position="1220"/>
    </location>
</feature>
<comment type="subcellular location">
    <subcellularLocation>
        <location evidence="1">Membrane</location>
        <topology evidence="1">Multi-pass membrane protein</topology>
    </subcellularLocation>
</comment>
<dbReference type="Pfam" id="PF18139">
    <property type="entry name" value="LSDAT_euk"/>
    <property type="match status" value="1"/>
</dbReference>
<dbReference type="EMBL" id="JARK01001546">
    <property type="protein sequence ID" value="EYB91093.1"/>
    <property type="molecule type" value="Genomic_DNA"/>
</dbReference>
<keyword evidence="5" id="KW-0406">Ion transport</keyword>
<evidence type="ECO:0000256" key="8">
    <source>
        <dbReference type="SAM" id="MobiDB-lite"/>
    </source>
</evidence>
<feature type="compositionally biased region" description="Basic and acidic residues" evidence="8">
    <location>
        <begin position="1553"/>
        <end position="1567"/>
    </location>
</feature>
<feature type="domain" description="TRPM SLOG" evidence="11">
    <location>
        <begin position="220"/>
        <end position="482"/>
    </location>
</feature>
<evidence type="ECO:0000256" key="2">
    <source>
        <dbReference type="ARBA" id="ARBA00022448"/>
    </source>
</evidence>
<feature type="transmembrane region" description="Helical" evidence="9">
    <location>
        <begin position="1139"/>
        <end position="1156"/>
    </location>
</feature>
<feature type="transmembrane region" description="Helical" evidence="9">
    <location>
        <begin position="1065"/>
        <end position="1084"/>
    </location>
</feature>
<keyword evidence="7" id="KW-0407">Ion channel</keyword>
<dbReference type="Proteomes" id="UP000024635">
    <property type="component" value="Unassembled WGS sequence"/>
</dbReference>
<evidence type="ECO:0000256" key="7">
    <source>
        <dbReference type="ARBA" id="ARBA00023303"/>
    </source>
</evidence>
<feature type="region of interest" description="Disordered" evidence="8">
    <location>
        <begin position="890"/>
        <end position="936"/>
    </location>
</feature>
<evidence type="ECO:0000256" key="3">
    <source>
        <dbReference type="ARBA" id="ARBA00022692"/>
    </source>
</evidence>
<protein>
    <recommendedName>
        <fullName evidence="15">TRPM SLOG domain-containing protein</fullName>
    </recommendedName>
</protein>
<accession>A0A016SK87</accession>
<feature type="region of interest" description="Disordered" evidence="8">
    <location>
        <begin position="34"/>
        <end position="69"/>
    </location>
</feature>
<evidence type="ECO:0000256" key="6">
    <source>
        <dbReference type="ARBA" id="ARBA00023136"/>
    </source>
</evidence>
<proteinExistence type="predicted"/>
<sequence>MAGAAAVVLLFQLVGKNLEDARMGQVAIDVPNVSDAERDDDDARKRRRHRKRKDDAGLPPMMTAPKHVHGGDWKDMLYLTNLRQKKRGNSDASQSSSFHISRSRAASSVRGGNAWIEHKIKKRECCQFMPSQKYSTRCGCGMAENQHPQEARKPLQPRKFLTLPGGDDETTNDSDSHEPAKSGGRKTHATRWTIGKNTETLATDSYGTIVFEGCAHQSRAQFVRASFDTDPAALSYLFHKIWKLPPPKLVITIHGGLTNFDLQPKLARIFRKGILKAARSTDAWIITSGLNTGVVPHVASALEDLGSTSRSRTRVVSIGVAPWGMLKRRNRFIGTDISVHYAPNQFNKSRLAELNDRHSYFVFADNGTVGRYGSEIILRKRLETYLAQHNSCSIPVVCVVLEGGAFTIKVVHDYITTIPRIPVVVCDGSGRAADLLAFTHHAIGDDGKLSDSVRNQLMSLVEVVFNYDEKNAGRTVRQLIECARQKNLMTVFRLGEQRQEVDHAILTALLKGQNLSSPEQLQLALAWNRADIARSEIFTMGTEWSTQDLHNAMMEALCHDRTDFVQLLLENGVSMHRFLTYGRLEHLYNTDKGPPHTLRSKMGIASKRHRLRLTDVGHAMEDLMGHAYKSNYTKDDFKAKYFVFSNRRQLGYQKNDRERIRSENLKEDKENEHSVRMDLLHTARNSIISIFTRHQNDDDDDELSNFEDESLDFTFKYPYSELLIWAVLTKRQSMAMLMWKHGEEAMAKALVACRLYESLANDASQNYLELEICEELRKNSEEFRVLSIEALQYCTEQDKDITLQLLTYELTNWGNETCLSLAALNNNRQFLAHPCCQLLLSDLWQGGLHIRNNANLKVLGSLLMPAGIFMMEYKTKEELMLQPHTFAEHIEDQSSDSDSSLSDDSSYSDSSSSSSETDHEKVVRQRAGSDRDPVPLSFQQLMRDKLRFSFRKDHLPNGNGIIVPPQVERTRARTISLSARKRRSKKECDSDDSSDKGRARNRRRSSKKHSNLYLNHPGDEKDEDQTMNGYIDTTFRDREYVRTTQRSISWRRKVREFYSAPITTFWLWSLSFYIFLISLCYTLLVMTPRFPSWVEWYLISYVVVWLFELLRKLVMIIMIDRKQKMWRKITMYFGNYRNGVLLFATASYAIGFCIRCNPSSRMVGRVILICNSVLWSLKLLDYLRVFRQLGPYITMAAEMIPRMLPILVMLFVSLLSFGLVRESITYPDEHWHWLLVRNIFYKPYFMLYGEVYAPEIDTCGDEMWDEHLEQEMPITGLTNITGEGCVPGYFIAPIFMTVFMLIANVLLMNTMVACCTYVFEHNVENTQEIWLFERYSQVMEYDSTPFIPPPFTILFHLYWLFRWLRVRNFSRKNLLDASLKLFLSEEEVEKIHSFEEECIEDMEKEKDIRKQSSNDERIHRTAERSDQILNRMTIVENAVRTDVRNLDLLLKAMEARHKDEMDALRLMNLRLEQLLKAQLGTTPPPDEGTPDPASTVLPKEYSRTFEKKPRRRTQPDLFMRDASPPLSSPRRRSVPRVTIADDASKVPSIVFDLVDKEGDSEEKKDKTGNSSQRSAGAKEAATDSENEMISTESCACPLPKLEEHPLHGQHHEEYTSIADRIRLDRNLYSETPHFPYEPEPMCTEEDSETHPNGERHSTS</sequence>
<feature type="compositionally biased region" description="Low complexity" evidence="8">
    <location>
        <begin position="896"/>
        <end position="915"/>
    </location>
</feature>
<feature type="region of interest" description="Disordered" evidence="8">
    <location>
        <begin position="146"/>
        <end position="188"/>
    </location>
</feature>
<dbReference type="PANTHER" id="PTHR13800">
    <property type="entry name" value="TRANSIENT RECEPTOR POTENTIAL CATION CHANNEL, SUBFAMILY M, MEMBER 6"/>
    <property type="match status" value="1"/>
</dbReference>
<evidence type="ECO:0000313" key="14">
    <source>
        <dbReference type="Proteomes" id="UP000024635"/>
    </source>
</evidence>
<evidence type="ECO:0000313" key="13">
    <source>
        <dbReference type="EMBL" id="EYB91093.1"/>
    </source>
</evidence>
<feature type="domain" description="Ion transport" evidence="10">
    <location>
        <begin position="1068"/>
        <end position="1323"/>
    </location>
</feature>
<gene>
    <name evidence="13" type="primary">Acey_s0210.g2124</name>
    <name evidence="13" type="ORF">Y032_0210g2124</name>
</gene>
<keyword evidence="4 9" id="KW-1133">Transmembrane helix</keyword>
<evidence type="ECO:0000256" key="5">
    <source>
        <dbReference type="ARBA" id="ARBA00023065"/>
    </source>
</evidence>
<feature type="region of interest" description="Disordered" evidence="8">
    <location>
        <begin position="1479"/>
        <end position="1539"/>
    </location>
</feature>
<evidence type="ECO:0000256" key="9">
    <source>
        <dbReference type="SAM" id="Phobius"/>
    </source>
</evidence>
<dbReference type="InterPro" id="IPR005821">
    <property type="entry name" value="Ion_trans_dom"/>
</dbReference>
<feature type="compositionally biased region" description="Basic and acidic residues" evidence="8">
    <location>
        <begin position="1648"/>
        <end position="1659"/>
    </location>
</feature>
<evidence type="ECO:0000256" key="4">
    <source>
        <dbReference type="ARBA" id="ARBA00022989"/>
    </source>
</evidence>
<evidence type="ECO:0000256" key="1">
    <source>
        <dbReference type="ARBA" id="ARBA00004141"/>
    </source>
</evidence>
<feature type="transmembrane region" description="Helical" evidence="9">
    <location>
        <begin position="1096"/>
        <end position="1119"/>
    </location>
</feature>
<dbReference type="Pfam" id="PF25508">
    <property type="entry name" value="TRPM2"/>
    <property type="match status" value="2"/>
</dbReference>
<dbReference type="GO" id="GO:0030001">
    <property type="term" value="P:metal ion transport"/>
    <property type="evidence" value="ECO:0007669"/>
    <property type="project" value="TreeGrafter"/>
</dbReference>
<feature type="domain" description="TRPM-like" evidence="12">
    <location>
        <begin position="536"/>
        <end position="656"/>
    </location>
</feature>
<dbReference type="STRING" id="53326.A0A016SK87"/>
<comment type="caution">
    <text evidence="13">The sequence shown here is derived from an EMBL/GenBank/DDBJ whole genome shotgun (WGS) entry which is preliminary data.</text>
</comment>
<dbReference type="InterPro" id="IPR057366">
    <property type="entry name" value="TRPM-like"/>
</dbReference>
<keyword evidence="14" id="KW-1185">Reference proteome</keyword>
<feature type="compositionally biased region" description="Low complexity" evidence="8">
    <location>
        <begin position="92"/>
        <end position="108"/>
    </location>
</feature>
<feature type="region of interest" description="Disordered" evidence="8">
    <location>
        <begin position="977"/>
        <end position="1026"/>
    </location>
</feature>
<evidence type="ECO:0008006" key="15">
    <source>
        <dbReference type="Google" id="ProtNLM"/>
    </source>
</evidence>
<dbReference type="InterPro" id="IPR041491">
    <property type="entry name" value="TRPM_SLOG"/>
</dbReference>
<dbReference type="GO" id="GO:0005261">
    <property type="term" value="F:monoatomic cation channel activity"/>
    <property type="evidence" value="ECO:0007669"/>
    <property type="project" value="TreeGrafter"/>
</dbReference>
<evidence type="ECO:0000259" key="12">
    <source>
        <dbReference type="Pfam" id="PF25508"/>
    </source>
</evidence>
<feature type="compositionally biased region" description="Basic residues" evidence="8">
    <location>
        <begin position="999"/>
        <end position="1010"/>
    </location>
</feature>
<evidence type="ECO:0000259" key="10">
    <source>
        <dbReference type="Pfam" id="PF00520"/>
    </source>
</evidence>
<keyword evidence="3 9" id="KW-0812">Transmembrane</keyword>
<feature type="compositionally biased region" description="Basic and acidic residues" evidence="8">
    <location>
        <begin position="916"/>
        <end position="933"/>
    </location>
</feature>
<feature type="region of interest" description="Disordered" evidence="8">
    <location>
        <begin position="85"/>
        <end position="111"/>
    </location>
</feature>
<organism evidence="13 14">
    <name type="scientific">Ancylostoma ceylanicum</name>
    <dbReference type="NCBI Taxonomy" id="53326"/>
    <lineage>
        <taxon>Eukaryota</taxon>
        <taxon>Metazoa</taxon>
        <taxon>Ecdysozoa</taxon>
        <taxon>Nematoda</taxon>
        <taxon>Chromadorea</taxon>
        <taxon>Rhabditida</taxon>
        <taxon>Rhabditina</taxon>
        <taxon>Rhabditomorpha</taxon>
        <taxon>Strongyloidea</taxon>
        <taxon>Ancylostomatidae</taxon>
        <taxon>Ancylostomatinae</taxon>
        <taxon>Ancylostoma</taxon>
    </lineage>
</organism>
<feature type="region of interest" description="Disordered" evidence="8">
    <location>
        <begin position="1629"/>
        <end position="1659"/>
    </location>
</feature>
<keyword evidence="2" id="KW-0813">Transport</keyword>
<keyword evidence="6 9" id="KW-0472">Membrane</keyword>
<feature type="domain" description="TRPM-like" evidence="12">
    <location>
        <begin position="703"/>
        <end position="833"/>
    </location>
</feature>
<dbReference type="Pfam" id="PF00520">
    <property type="entry name" value="Ion_trans"/>
    <property type="match status" value="1"/>
</dbReference>
<evidence type="ECO:0000259" key="11">
    <source>
        <dbReference type="Pfam" id="PF18139"/>
    </source>
</evidence>
<dbReference type="GO" id="GO:0005886">
    <property type="term" value="C:plasma membrane"/>
    <property type="evidence" value="ECO:0007669"/>
    <property type="project" value="TreeGrafter"/>
</dbReference>
<reference evidence="14" key="1">
    <citation type="journal article" date="2015" name="Nat. Genet.">
        <title>The genome and transcriptome of the zoonotic hookworm Ancylostoma ceylanicum identify infection-specific gene families.</title>
        <authorList>
            <person name="Schwarz E.M."/>
            <person name="Hu Y."/>
            <person name="Antoshechkin I."/>
            <person name="Miller M.M."/>
            <person name="Sternberg P.W."/>
            <person name="Aroian R.V."/>
        </authorList>
    </citation>
    <scope>NUCLEOTIDE SEQUENCE</scope>
    <source>
        <strain evidence="14">HY135</strain>
    </source>
</reference>
<name>A0A016SK87_9BILA</name>